<keyword evidence="10 15" id="KW-0472">Membrane</keyword>
<dbReference type="PRINTS" id="PR00205">
    <property type="entry name" value="CADHERIN"/>
</dbReference>
<dbReference type="InterPro" id="IPR039808">
    <property type="entry name" value="Cadherin"/>
</dbReference>
<dbReference type="FunFam" id="2.60.40.60:FF:000123">
    <property type="entry name" value="Protocadherin beta 4"/>
    <property type="match status" value="1"/>
</dbReference>
<dbReference type="Proteomes" id="UP000504612">
    <property type="component" value="Unplaced"/>
</dbReference>
<dbReference type="Pfam" id="PF00028">
    <property type="entry name" value="Cadherin"/>
    <property type="match status" value="4"/>
</dbReference>
<comment type="function">
    <text evidence="14">Cadherins are calcium-dependent cell adhesion proteins.</text>
</comment>
<dbReference type="Gene3D" id="4.10.900.10">
    <property type="entry name" value="TCF3-CBD (Catenin binding domain)"/>
    <property type="match status" value="1"/>
</dbReference>
<dbReference type="GO" id="GO:0007156">
    <property type="term" value="P:homophilic cell adhesion via plasma membrane adhesion molecules"/>
    <property type="evidence" value="ECO:0007669"/>
    <property type="project" value="InterPro"/>
</dbReference>
<feature type="domain" description="Cadherin" evidence="16">
    <location>
        <begin position="311"/>
        <end position="415"/>
    </location>
</feature>
<evidence type="ECO:0000256" key="10">
    <source>
        <dbReference type="ARBA" id="ARBA00023136"/>
    </source>
</evidence>
<dbReference type="FunFam" id="2.60.40.60:FF:000097">
    <property type="entry name" value="cadherin-12 isoform X1"/>
    <property type="match status" value="1"/>
</dbReference>
<dbReference type="GO" id="GO:0005912">
    <property type="term" value="C:adherens junction"/>
    <property type="evidence" value="ECO:0007669"/>
    <property type="project" value="TreeGrafter"/>
</dbReference>
<dbReference type="InterPro" id="IPR002126">
    <property type="entry name" value="Cadherin-like_dom"/>
</dbReference>
<keyword evidence="9 15" id="KW-1133">Transmembrane helix</keyword>
<sequence length="717" mass="80745">MHIDRKGMISMYCKKWISFALTVIHVGPCLPCMHNCNTKDMEQGLMRSQNVKHRHVRSLLVAQEEMMSTLPLKSGQLKSDLDKQDNYLKDNGPQFLDGPYEATVPEMSPEGTSVIQVTATYPTGVRLIYSILPEQPYFSVEPTSGVVRTAYPGDRETQDKYFVVIKATVKQIGGPSGTTTVTINLSDVNDNPPRFQHKRYEMNVSEAAPVGTILGKIMANDSDIGDNAAMDYIIEEDNPHIICIITKNDTQEGIVILNKTVDYESQRAYKIKVKGINRHVEKRFLEKDAKFEDETILRIIVKDTDEPPVFVLEEFFMEVAEDNLKGSLVGTVSARDPDDIDSPIRYSIAHRKNVKEFFSINAHNGTISITEHLDREKQIWHNLTVTAIESINPKQMSEVNVYIKVLDANEYAPEFAENYETYVCENSRAGQLIQTISAVDKDDAMENHNFSFYLMEESKNSSSFELEDNENNTARILTTRSRFHHSEQFLYPLPILIVDNGIPALTGTSTLTVTVCDCNEEVSLLSCRYRAFLISMGISVQALVAIVACLLILVFVLAVVALKHQTKPAAFHEKGEIFRENIFKYDDEGGGEQDTEAFDISALRPQTVMRQHKPRRNITTEIQSLYRQSLQVGPESAIFREFINQKLEEANCDPDVPPYDSLQIFAFEGTGSLAGSLSSLESNSEGSLMDDHDDYLVELRPQVKSSGSMNNYSSAEW</sequence>
<dbReference type="Gene3D" id="2.60.40.60">
    <property type="entry name" value="Cadherins"/>
    <property type="match status" value="4"/>
</dbReference>
<evidence type="ECO:0000256" key="12">
    <source>
        <dbReference type="PROSITE-ProRule" id="PRU00043"/>
    </source>
</evidence>
<feature type="transmembrane region" description="Helical" evidence="15">
    <location>
        <begin position="532"/>
        <end position="562"/>
    </location>
</feature>
<keyword evidence="4" id="KW-0479">Metal-binding</keyword>
<keyword evidence="17" id="KW-1185">Reference proteome</keyword>
<dbReference type="Pfam" id="PF01049">
    <property type="entry name" value="CADH_Y-type_LIR"/>
    <property type="match status" value="1"/>
</dbReference>
<keyword evidence="7 12" id="KW-0106">Calcium</keyword>
<evidence type="ECO:0000313" key="17">
    <source>
        <dbReference type="Proteomes" id="UP000504612"/>
    </source>
</evidence>
<evidence type="ECO:0000256" key="6">
    <source>
        <dbReference type="ARBA" id="ARBA00022737"/>
    </source>
</evidence>
<feature type="domain" description="Cadherin" evidence="16">
    <location>
        <begin position="196"/>
        <end position="310"/>
    </location>
</feature>
<dbReference type="PROSITE" id="PS00232">
    <property type="entry name" value="CADHERIN_1"/>
    <property type="match status" value="1"/>
</dbReference>
<dbReference type="InterPro" id="IPR027397">
    <property type="entry name" value="Catenin-bd_sf"/>
</dbReference>
<proteinExistence type="predicted"/>
<evidence type="ECO:0000256" key="9">
    <source>
        <dbReference type="ARBA" id="ARBA00022989"/>
    </source>
</evidence>
<organism evidence="17 18">
    <name type="scientific">Notechis scutatus</name>
    <name type="common">mainland tiger snake</name>
    <dbReference type="NCBI Taxonomy" id="8663"/>
    <lineage>
        <taxon>Eukaryota</taxon>
        <taxon>Metazoa</taxon>
        <taxon>Chordata</taxon>
        <taxon>Craniata</taxon>
        <taxon>Vertebrata</taxon>
        <taxon>Euteleostomi</taxon>
        <taxon>Lepidosauria</taxon>
        <taxon>Squamata</taxon>
        <taxon>Bifurcata</taxon>
        <taxon>Unidentata</taxon>
        <taxon>Episquamata</taxon>
        <taxon>Toxicofera</taxon>
        <taxon>Serpentes</taxon>
        <taxon>Colubroidea</taxon>
        <taxon>Elapidae</taxon>
        <taxon>Hydrophiinae</taxon>
        <taxon>Notechis</taxon>
    </lineage>
</organism>
<keyword evidence="5" id="KW-0732">Signal</keyword>
<dbReference type="PANTHER" id="PTHR24027:SF323">
    <property type="entry name" value="CADHERIN-19"/>
    <property type="match status" value="1"/>
</dbReference>
<dbReference type="GO" id="GO:0016339">
    <property type="term" value="P:calcium-dependent cell-cell adhesion via plasma membrane cell adhesion molecules"/>
    <property type="evidence" value="ECO:0007669"/>
    <property type="project" value="TreeGrafter"/>
</dbReference>
<dbReference type="GO" id="GO:0034332">
    <property type="term" value="P:adherens junction organization"/>
    <property type="evidence" value="ECO:0007669"/>
    <property type="project" value="TreeGrafter"/>
</dbReference>
<dbReference type="GO" id="GO:0005509">
    <property type="term" value="F:calcium ion binding"/>
    <property type="evidence" value="ECO:0007669"/>
    <property type="project" value="UniProtKB-UniRule"/>
</dbReference>
<keyword evidence="3 13" id="KW-0812">Transmembrane</keyword>
<dbReference type="InterPro" id="IPR020894">
    <property type="entry name" value="Cadherin_CS"/>
</dbReference>
<evidence type="ECO:0000256" key="3">
    <source>
        <dbReference type="ARBA" id="ARBA00022692"/>
    </source>
</evidence>
<dbReference type="PANTHER" id="PTHR24027">
    <property type="entry name" value="CADHERIN-23"/>
    <property type="match status" value="1"/>
</dbReference>
<name>A0A6J1UGZ3_9SAUR</name>
<dbReference type="SUPFAM" id="SSF49313">
    <property type="entry name" value="Cadherin-like"/>
    <property type="match status" value="4"/>
</dbReference>
<keyword evidence="2" id="KW-1003">Cell membrane</keyword>
<keyword evidence="6" id="KW-0677">Repeat</keyword>
<dbReference type="GeneID" id="113414865"/>
<evidence type="ECO:0000259" key="16">
    <source>
        <dbReference type="PROSITE" id="PS50268"/>
    </source>
</evidence>
<evidence type="ECO:0000256" key="15">
    <source>
        <dbReference type="SAM" id="Phobius"/>
    </source>
</evidence>
<feature type="domain" description="Cadherin" evidence="16">
    <location>
        <begin position="415"/>
        <end position="525"/>
    </location>
</feature>
<dbReference type="GO" id="GO:0044331">
    <property type="term" value="P:cell-cell adhesion mediated by cadherin"/>
    <property type="evidence" value="ECO:0007669"/>
    <property type="project" value="TreeGrafter"/>
</dbReference>
<dbReference type="GO" id="GO:0000902">
    <property type="term" value="P:cell morphogenesis"/>
    <property type="evidence" value="ECO:0007669"/>
    <property type="project" value="TreeGrafter"/>
</dbReference>
<keyword evidence="8 13" id="KW-0130">Cell adhesion</keyword>
<evidence type="ECO:0000313" key="18">
    <source>
        <dbReference type="RefSeq" id="XP_026527758.1"/>
    </source>
</evidence>
<evidence type="ECO:0000256" key="13">
    <source>
        <dbReference type="RuleBase" id="RU003318"/>
    </source>
</evidence>
<dbReference type="SMART" id="SM00112">
    <property type="entry name" value="CA"/>
    <property type="match status" value="4"/>
</dbReference>
<dbReference type="InterPro" id="IPR000233">
    <property type="entry name" value="Cadherin_Y-type_LIR"/>
</dbReference>
<dbReference type="CDD" id="cd11304">
    <property type="entry name" value="Cadherin_repeat"/>
    <property type="match status" value="4"/>
</dbReference>
<dbReference type="InterPro" id="IPR015919">
    <property type="entry name" value="Cadherin-like_sf"/>
</dbReference>
<dbReference type="FunFam" id="2.60.40.60:FF:000012">
    <property type="entry name" value="Cadherin 24"/>
    <property type="match status" value="1"/>
</dbReference>
<dbReference type="GO" id="GO:0016342">
    <property type="term" value="C:catenin complex"/>
    <property type="evidence" value="ECO:0007669"/>
    <property type="project" value="TreeGrafter"/>
</dbReference>
<dbReference type="GO" id="GO:0045296">
    <property type="term" value="F:cadherin binding"/>
    <property type="evidence" value="ECO:0007669"/>
    <property type="project" value="TreeGrafter"/>
</dbReference>
<evidence type="ECO:0000256" key="5">
    <source>
        <dbReference type="ARBA" id="ARBA00022729"/>
    </source>
</evidence>
<dbReference type="FunFam" id="2.60.40.60:FF:000014">
    <property type="entry name" value="Cadherin 8"/>
    <property type="match status" value="1"/>
</dbReference>
<dbReference type="GO" id="GO:0016477">
    <property type="term" value="P:cell migration"/>
    <property type="evidence" value="ECO:0007669"/>
    <property type="project" value="TreeGrafter"/>
</dbReference>
<evidence type="ECO:0000256" key="11">
    <source>
        <dbReference type="ARBA" id="ARBA00023180"/>
    </source>
</evidence>
<dbReference type="RefSeq" id="XP_026527758.1">
    <property type="nucleotide sequence ID" value="XM_026671973.1"/>
</dbReference>
<feature type="domain" description="Cadherin" evidence="16">
    <location>
        <begin position="96"/>
        <end position="195"/>
    </location>
</feature>
<keyword evidence="11" id="KW-0325">Glycoprotein</keyword>
<evidence type="ECO:0000256" key="14">
    <source>
        <dbReference type="RuleBase" id="RU004357"/>
    </source>
</evidence>
<dbReference type="PROSITE" id="PS50268">
    <property type="entry name" value="CADHERIN_2"/>
    <property type="match status" value="4"/>
</dbReference>
<dbReference type="GO" id="GO:0008013">
    <property type="term" value="F:beta-catenin binding"/>
    <property type="evidence" value="ECO:0007669"/>
    <property type="project" value="TreeGrafter"/>
</dbReference>
<gene>
    <name evidence="18" type="primary">LOC113414865</name>
</gene>
<evidence type="ECO:0000256" key="2">
    <source>
        <dbReference type="ARBA" id="ARBA00022475"/>
    </source>
</evidence>
<reference evidence="18" key="1">
    <citation type="submission" date="2025-08" db="UniProtKB">
        <authorList>
            <consortium name="RefSeq"/>
        </authorList>
    </citation>
    <scope>IDENTIFICATION</scope>
</reference>
<evidence type="ECO:0000256" key="7">
    <source>
        <dbReference type="ARBA" id="ARBA00022837"/>
    </source>
</evidence>
<dbReference type="FunFam" id="4.10.900.10:FF:000001">
    <property type="entry name" value="Cadherin 2"/>
    <property type="match status" value="1"/>
</dbReference>
<evidence type="ECO:0000256" key="1">
    <source>
        <dbReference type="ARBA" id="ARBA00004251"/>
    </source>
</evidence>
<comment type="subcellular location">
    <subcellularLocation>
        <location evidence="1 13">Cell membrane</location>
        <topology evidence="1 13">Single-pass type I membrane protein</topology>
    </subcellularLocation>
</comment>
<dbReference type="KEGG" id="nss:113414865"/>
<protein>
    <submittedName>
        <fullName evidence="18">Cadherin-19-like</fullName>
    </submittedName>
</protein>
<dbReference type="AlphaFoldDB" id="A0A6J1UGZ3"/>
<evidence type="ECO:0000256" key="4">
    <source>
        <dbReference type="ARBA" id="ARBA00022723"/>
    </source>
</evidence>
<accession>A0A6J1UGZ3</accession>
<evidence type="ECO:0000256" key="8">
    <source>
        <dbReference type="ARBA" id="ARBA00022889"/>
    </source>
</evidence>
<dbReference type="GO" id="GO:0007043">
    <property type="term" value="P:cell-cell junction assembly"/>
    <property type="evidence" value="ECO:0007669"/>
    <property type="project" value="TreeGrafter"/>
</dbReference>